<protein>
    <submittedName>
        <fullName evidence="5">Uncharacterized protein</fullName>
    </submittedName>
</protein>
<evidence type="ECO:0000313" key="6">
    <source>
        <dbReference type="Proteomes" id="UP000746747"/>
    </source>
</evidence>
<evidence type="ECO:0000256" key="2">
    <source>
        <dbReference type="ARBA" id="ARBA00022574"/>
    </source>
</evidence>
<name>A0A8J2M0A8_9BILA</name>
<dbReference type="GO" id="GO:0031080">
    <property type="term" value="C:nuclear pore outer ring"/>
    <property type="evidence" value="ECO:0007669"/>
    <property type="project" value="TreeGrafter"/>
</dbReference>
<gene>
    <name evidence="5" type="ORF">CJOHNSTONI_LOCUS2949</name>
</gene>
<dbReference type="OrthoDB" id="9890280at2759"/>
<dbReference type="InterPro" id="IPR015943">
    <property type="entry name" value="WD40/YVTN_repeat-like_dom_sf"/>
</dbReference>
<accession>A0A8J2M0A8</accession>
<sequence length="348" mass="37907">MDTNGPSSYRSQFGSAKFSRVRWLDSGGQQKKFLTSTYNSRNKEIAAWSFVEGAGLTDDLFSCECRLMVDTDVNDLLLYDGTRFAAAMNDGSVRLLEYDAGVIKPMRKYTNMRSDCSCNALCYNNGKIISGGQGGSLISIDLEGNSKEIVHLNMASIRSLASVARDIFVSAHLDGQICLWDLRAETESSQPAFSCRVTDCFQGTTSLAAHPAEPNLIGFGTEDGGIGFLDTRRSSYLLNTITVFFPVGAVWEVAFHPIYPSNFYCATGKGHLLHLSAKGSNLSNSIPNFNSQSRANAWLSPSVRSGNANVTALIDCQISVNTFSISTNGIIACSDNQMITYIDRNYLA</sequence>
<keyword evidence="4" id="KW-0539">Nucleus</keyword>
<dbReference type="EMBL" id="CAKAEH010001030">
    <property type="protein sequence ID" value="CAG9532656.1"/>
    <property type="molecule type" value="Genomic_DNA"/>
</dbReference>
<keyword evidence="6" id="KW-1185">Reference proteome</keyword>
<dbReference type="AlphaFoldDB" id="A0A8J2M0A8"/>
<keyword evidence="2" id="KW-0853">WD repeat</keyword>
<dbReference type="PANTHER" id="PTHR22652:SF0">
    <property type="entry name" value="NUCLEOPORIN NUP43"/>
    <property type="match status" value="1"/>
</dbReference>
<dbReference type="Gene3D" id="2.130.10.10">
    <property type="entry name" value="YVTN repeat-like/Quinoprotein amine dehydrogenase"/>
    <property type="match status" value="1"/>
</dbReference>
<proteinExistence type="predicted"/>
<reference evidence="5" key="1">
    <citation type="submission" date="2021-09" db="EMBL/GenBank/DDBJ databases">
        <authorList>
            <consortium name="Pathogen Informatics"/>
        </authorList>
    </citation>
    <scope>NUCLEOTIDE SEQUENCE</scope>
</reference>
<evidence type="ECO:0000256" key="3">
    <source>
        <dbReference type="ARBA" id="ARBA00022737"/>
    </source>
</evidence>
<evidence type="ECO:0000313" key="5">
    <source>
        <dbReference type="EMBL" id="CAG9532656.1"/>
    </source>
</evidence>
<keyword evidence="3" id="KW-0677">Repeat</keyword>
<comment type="caution">
    <text evidence="5">The sequence shown here is derived from an EMBL/GenBank/DDBJ whole genome shotgun (WGS) entry which is preliminary data.</text>
</comment>
<organism evidence="5 6">
    <name type="scientific">Cercopithifilaria johnstoni</name>
    <dbReference type="NCBI Taxonomy" id="2874296"/>
    <lineage>
        <taxon>Eukaryota</taxon>
        <taxon>Metazoa</taxon>
        <taxon>Ecdysozoa</taxon>
        <taxon>Nematoda</taxon>
        <taxon>Chromadorea</taxon>
        <taxon>Rhabditida</taxon>
        <taxon>Spirurina</taxon>
        <taxon>Spiruromorpha</taxon>
        <taxon>Filarioidea</taxon>
        <taxon>Onchocercidae</taxon>
        <taxon>Cercopithifilaria</taxon>
    </lineage>
</organism>
<evidence type="ECO:0000256" key="4">
    <source>
        <dbReference type="ARBA" id="ARBA00023242"/>
    </source>
</evidence>
<dbReference type="SUPFAM" id="SSF50978">
    <property type="entry name" value="WD40 repeat-like"/>
    <property type="match status" value="1"/>
</dbReference>
<dbReference type="Proteomes" id="UP000746747">
    <property type="component" value="Unassembled WGS sequence"/>
</dbReference>
<evidence type="ECO:0000256" key="1">
    <source>
        <dbReference type="ARBA" id="ARBA00004123"/>
    </source>
</evidence>
<dbReference type="PANTHER" id="PTHR22652">
    <property type="entry name" value="NUCLEOPORIN NUP43"/>
    <property type="match status" value="1"/>
</dbReference>
<dbReference type="InterPro" id="IPR036322">
    <property type="entry name" value="WD40_repeat_dom_sf"/>
</dbReference>
<comment type="subcellular location">
    <subcellularLocation>
        <location evidence="1">Nucleus</location>
    </subcellularLocation>
</comment>